<organism evidence="2 3">
    <name type="scientific">Pedobacter chinensis</name>
    <dbReference type="NCBI Taxonomy" id="2282421"/>
    <lineage>
        <taxon>Bacteria</taxon>
        <taxon>Pseudomonadati</taxon>
        <taxon>Bacteroidota</taxon>
        <taxon>Sphingobacteriia</taxon>
        <taxon>Sphingobacteriales</taxon>
        <taxon>Sphingobacteriaceae</taxon>
        <taxon>Pedobacter</taxon>
    </lineage>
</organism>
<dbReference type="PROSITE" id="PS51257">
    <property type="entry name" value="PROKAR_LIPOPROTEIN"/>
    <property type="match status" value="1"/>
</dbReference>
<sequence>MKKRNFLTSKLFFLLFAITLLVSSCIKNNNFIKGDAKIRVFHVASTDTTQNFFLNGRQLGSAATYGTNSSYIVVAGDSTYKITSRNINSANDLTTLAAVHPSIGKNYSVYYTRKSTTAAPELIYDEDDVRPNPDSAKVVFWNLGYTLGSPVIVTDSGNAFSKLTMVYGNKLTRKIKVNKSTKISFVLTTPTTTNPQPVVTLLDSTTISNGRVYTVIIDGSRTGELQKRLVSSN</sequence>
<evidence type="ECO:0000259" key="1">
    <source>
        <dbReference type="Pfam" id="PF14344"/>
    </source>
</evidence>
<protein>
    <submittedName>
        <fullName evidence="2">DUF4397 domain-containing protein</fullName>
    </submittedName>
</protein>
<proteinExistence type="predicted"/>
<comment type="caution">
    <text evidence="2">The sequence shown here is derived from an EMBL/GenBank/DDBJ whole genome shotgun (WGS) entry which is preliminary data.</text>
</comment>
<gene>
    <name evidence="2" type="ORF">DU508_14550</name>
</gene>
<dbReference type="EMBL" id="QPKV01000006">
    <property type="protein sequence ID" value="RDC55504.1"/>
    <property type="molecule type" value="Genomic_DNA"/>
</dbReference>
<dbReference type="RefSeq" id="WP_115403545.1">
    <property type="nucleotide sequence ID" value="NZ_QPKV01000006.1"/>
</dbReference>
<evidence type="ECO:0000313" key="3">
    <source>
        <dbReference type="Proteomes" id="UP000253961"/>
    </source>
</evidence>
<accession>A0A369PSL2</accession>
<keyword evidence="3" id="KW-1185">Reference proteome</keyword>
<reference evidence="2 3" key="1">
    <citation type="submission" date="2018-07" db="EMBL/GenBank/DDBJ databases">
        <title>Pedobacter sp. nov., isolated from soil.</title>
        <authorList>
            <person name="Zhou L.Y."/>
            <person name="Du Z.J."/>
        </authorList>
    </citation>
    <scope>NUCLEOTIDE SEQUENCE [LARGE SCALE GENOMIC DNA]</scope>
    <source>
        <strain evidence="2 3">JDX94</strain>
    </source>
</reference>
<dbReference type="Pfam" id="PF14344">
    <property type="entry name" value="DUF4397"/>
    <property type="match status" value="1"/>
</dbReference>
<feature type="domain" description="DUF4397" evidence="1">
    <location>
        <begin position="36"/>
        <end position="144"/>
    </location>
</feature>
<evidence type="ECO:0000313" key="2">
    <source>
        <dbReference type="EMBL" id="RDC55504.1"/>
    </source>
</evidence>
<dbReference type="AlphaFoldDB" id="A0A369PSL2"/>
<dbReference type="Proteomes" id="UP000253961">
    <property type="component" value="Unassembled WGS sequence"/>
</dbReference>
<dbReference type="InterPro" id="IPR025510">
    <property type="entry name" value="DUF4397"/>
</dbReference>
<name>A0A369PSL2_9SPHI</name>
<dbReference type="OrthoDB" id="749571at2"/>